<keyword evidence="3" id="KW-1185">Reference proteome</keyword>
<proteinExistence type="predicted"/>
<sequence>MDGLSPTSCRYIVHYKEAVRERQRMRLFMTYWELEETNWLRTLLMSLYAETNVEFHRAEQDAQALLTALVTKQSLTRVADDAQYLDAVRQRNKTSLQETDAQLNLLKDRSMQRLPVKLSAEDSDSLSNCIGDSPSATDEYTSQLLAGDSEIYPSNHDSSGNAYTDSVLLQPWLSHPGYYGNQHDGQAQASGSNSHQTHLLPPANISIDRDVNFYDPSTNPYAAVAVMPMPWHIPSYPQVQFPPHFLDYDQQPANHQLYRNMNPPESHRGSSALQVLEVSQRNNESPSFGFLGYPPEICDDVAEVDPTPTAHSHIVSVQPCYPSSNMSSFLPEFKHPMLSIDSDVLLPPDAEDESSREPGVDAILPSDCGVKRSARPDLLFDDTNKTHQWIVNSAKREITKYALNIATVTEEGERVTLAENKLEEAAKRIMGEKHGITWSSHNSGSLYMTLSGPCKDIMQICRKHMSSLVVDGFDLRLSIWSEASESAHQKIIIADLLDNRIFPPKFLMELGTDNEWHFLENKVVRNVILNTVHELKLCWYLEELDSIACTAAVAVFGTLDKMGNNRVSADLESSSTIFKEMFTKLINYIKVTINNSPRLQRQWEMYKQCIKARLAQYL</sequence>
<name>A0A9P7D0Y5_9AGAM</name>
<organism evidence="2 3">
    <name type="scientific">Suillus placidus</name>
    <dbReference type="NCBI Taxonomy" id="48579"/>
    <lineage>
        <taxon>Eukaryota</taxon>
        <taxon>Fungi</taxon>
        <taxon>Dikarya</taxon>
        <taxon>Basidiomycota</taxon>
        <taxon>Agaricomycotina</taxon>
        <taxon>Agaricomycetes</taxon>
        <taxon>Agaricomycetidae</taxon>
        <taxon>Boletales</taxon>
        <taxon>Suillineae</taxon>
        <taxon>Suillaceae</taxon>
        <taxon>Suillus</taxon>
    </lineage>
</organism>
<evidence type="ECO:0000313" key="2">
    <source>
        <dbReference type="EMBL" id="KAG1775007.1"/>
    </source>
</evidence>
<feature type="region of interest" description="Disordered" evidence="1">
    <location>
        <begin position="179"/>
        <end position="200"/>
    </location>
</feature>
<evidence type="ECO:0000256" key="1">
    <source>
        <dbReference type="SAM" id="MobiDB-lite"/>
    </source>
</evidence>
<accession>A0A9P7D0Y5</accession>
<feature type="compositionally biased region" description="Polar residues" evidence="1">
    <location>
        <begin position="183"/>
        <end position="197"/>
    </location>
</feature>
<reference evidence="2" key="1">
    <citation type="journal article" date="2020" name="New Phytol.">
        <title>Comparative genomics reveals dynamic genome evolution in host specialist ectomycorrhizal fungi.</title>
        <authorList>
            <person name="Lofgren L.A."/>
            <person name="Nguyen N.H."/>
            <person name="Vilgalys R."/>
            <person name="Ruytinx J."/>
            <person name="Liao H.L."/>
            <person name="Branco S."/>
            <person name="Kuo A."/>
            <person name="LaButti K."/>
            <person name="Lipzen A."/>
            <person name="Andreopoulos W."/>
            <person name="Pangilinan J."/>
            <person name="Riley R."/>
            <person name="Hundley H."/>
            <person name="Na H."/>
            <person name="Barry K."/>
            <person name="Grigoriev I.V."/>
            <person name="Stajich J.E."/>
            <person name="Kennedy P.G."/>
        </authorList>
    </citation>
    <scope>NUCLEOTIDE SEQUENCE</scope>
    <source>
        <strain evidence="2">DOB743</strain>
    </source>
</reference>
<protein>
    <submittedName>
        <fullName evidence="2">Uncharacterized protein</fullName>
    </submittedName>
</protein>
<dbReference type="OrthoDB" id="2682875at2759"/>
<dbReference type="AlphaFoldDB" id="A0A9P7D0Y5"/>
<comment type="caution">
    <text evidence="2">The sequence shown here is derived from an EMBL/GenBank/DDBJ whole genome shotgun (WGS) entry which is preliminary data.</text>
</comment>
<dbReference type="EMBL" id="JABBWD010000037">
    <property type="protein sequence ID" value="KAG1775007.1"/>
    <property type="molecule type" value="Genomic_DNA"/>
</dbReference>
<evidence type="ECO:0000313" key="3">
    <source>
        <dbReference type="Proteomes" id="UP000714275"/>
    </source>
</evidence>
<dbReference type="Proteomes" id="UP000714275">
    <property type="component" value="Unassembled WGS sequence"/>
</dbReference>
<gene>
    <name evidence="2" type="ORF">EV702DRAFT_1199856</name>
</gene>